<dbReference type="InterPro" id="IPR000909">
    <property type="entry name" value="PLipase_C_PInositol-sp_X_dom"/>
</dbReference>
<dbReference type="InterPro" id="IPR017946">
    <property type="entry name" value="PLC-like_Pdiesterase_TIM-brl"/>
</dbReference>
<accession>A0A1Q9DKY2</accession>
<evidence type="ECO:0000256" key="1">
    <source>
        <dbReference type="SAM" id="Phobius"/>
    </source>
</evidence>
<feature type="transmembrane region" description="Helical" evidence="1">
    <location>
        <begin position="1085"/>
        <end position="1106"/>
    </location>
</feature>
<dbReference type="OrthoDB" id="416159at2759"/>
<feature type="transmembrane region" description="Helical" evidence="1">
    <location>
        <begin position="913"/>
        <end position="935"/>
    </location>
</feature>
<keyword evidence="1" id="KW-1133">Transmembrane helix</keyword>
<dbReference type="Proteomes" id="UP000186817">
    <property type="component" value="Unassembled WGS sequence"/>
</dbReference>
<gene>
    <name evidence="3" type="ORF">AK812_SmicGene22007</name>
</gene>
<feature type="transmembrane region" description="Helical" evidence="1">
    <location>
        <begin position="1049"/>
        <end position="1073"/>
    </location>
</feature>
<evidence type="ECO:0000313" key="4">
    <source>
        <dbReference type="Proteomes" id="UP000186817"/>
    </source>
</evidence>
<dbReference type="GO" id="GO:0008081">
    <property type="term" value="F:phosphoric diester hydrolase activity"/>
    <property type="evidence" value="ECO:0007669"/>
    <property type="project" value="InterPro"/>
</dbReference>
<organism evidence="3 4">
    <name type="scientific">Symbiodinium microadriaticum</name>
    <name type="common">Dinoflagellate</name>
    <name type="synonym">Zooxanthella microadriatica</name>
    <dbReference type="NCBI Taxonomy" id="2951"/>
    <lineage>
        <taxon>Eukaryota</taxon>
        <taxon>Sar</taxon>
        <taxon>Alveolata</taxon>
        <taxon>Dinophyceae</taxon>
        <taxon>Suessiales</taxon>
        <taxon>Symbiodiniaceae</taxon>
        <taxon>Symbiodinium</taxon>
    </lineage>
</organism>
<evidence type="ECO:0000313" key="3">
    <source>
        <dbReference type="EMBL" id="OLP95831.1"/>
    </source>
</evidence>
<feature type="domain" description="Phosphatidylinositol-specific phospholipase C X" evidence="2">
    <location>
        <begin position="171"/>
        <end position="258"/>
    </location>
</feature>
<dbReference type="Gene3D" id="3.20.20.190">
    <property type="entry name" value="Phosphatidylinositol (PI) phosphodiesterase"/>
    <property type="match status" value="1"/>
</dbReference>
<dbReference type="SUPFAM" id="SSF51695">
    <property type="entry name" value="PLC-like phosphodiesterases"/>
    <property type="match status" value="1"/>
</dbReference>
<dbReference type="InterPro" id="IPR051057">
    <property type="entry name" value="PI-PLC_domain"/>
</dbReference>
<dbReference type="PANTHER" id="PTHR13593">
    <property type="match status" value="1"/>
</dbReference>
<dbReference type="EMBL" id="LSRX01000489">
    <property type="protein sequence ID" value="OLP95831.1"/>
    <property type="molecule type" value="Genomic_DNA"/>
</dbReference>
<dbReference type="PANTHER" id="PTHR13593:SF113">
    <property type="entry name" value="SI:DKEY-266F7.9"/>
    <property type="match status" value="1"/>
</dbReference>
<keyword evidence="1" id="KW-0812">Transmembrane</keyword>
<feature type="transmembrane region" description="Helical" evidence="1">
    <location>
        <begin position="1016"/>
        <end position="1037"/>
    </location>
</feature>
<keyword evidence="1" id="KW-0472">Membrane</keyword>
<proteinExistence type="predicted"/>
<name>A0A1Q9DKY2_SYMMI</name>
<dbReference type="Pfam" id="PF00388">
    <property type="entry name" value="PI-PLC-X"/>
    <property type="match status" value="1"/>
</dbReference>
<sequence>MTLTRHPKAISNAPGDLAEPGVQEISRIRVAMVLMSVMLASSLIPGCSQPLKHAERMPGDCAGDFYGKFHALQTFAGHPLRPHFLGHSHKPRPCCHCTFASISSATPTAMTSLESWMQQLPAEAKSRSICELALPGAHNAGASEVKCISPLVSGGGYLASVAKNSVANALAKPLAGVMAVCQADGIGQLLRKGVRLLDLRLGLHDEQLYICHTVVCNRTFCSVLEEVAEFLREQPEEVVVLLVKRDWGARDYFDTQEIWSKVQTTLDELLGPQLLENEDLPKPLTDLVKRNRRVLAMVELPQKVKQRCGIRITGGNLQSSWKDETRTVSDMLKDLECWYQSGRMRPQPGCLKVLEVCLPGTPSSLGPSACAAFSRFLTDGRAVHVATKLDFPDETTIRRIVEQNWCEPSVQGQGVKPDVQVARDVSHVYQKLQAQPCAGNCLDKLDNMTALLTSCTSTPFLGIVYGGKSGGNNWGYMATSCNNSKKSWISECCYCYLELMPSSSASRGLNRDAFRQGCEDSIRQSITAFPDGSKDCCIERASLIAKTMSEKAQMCCYAICKRCPGGFDQWAYKGPECGGHRFHEWRDTSSGIFGLGTVSHCFVVQLYCDADGCLARGFRFFTVSARYQIQQGHWQPDVYFGLCTPRHCDEGHVEVSLAPAYLDFLLRFEGFTGQLFDLEVEASDFSLRWPSAHWLWLLLPAAFGTACDLVSWGPGKDLGLRCQISRLFQRPLQGHLEAVSALRAVGTLAILGYHVFFLKRDLAKVASMPWLARRLQHLCILYSSVFSAISAPLAEQMGQYKDSVFLMNRSFEEQRRRGGGAGAWLRWGAARLWRKALRQVPPLLLAYAMFHQGLPLLPLDVATRASLEGKKRLCSSFEDSFNPECWNTFANWAILRDAQLDVAMSVLLVFRGIVGDLLGLALTGALLAVALHSILQEDLGDENLLWSLPYRRLSETLSTMIMATWLPSPRCPGSWTLALAAGLLVLTVQCDWLVSSQDEVATVQLDGRKRAIDMQARLMLVFGWAPLGASVLLLANAESKMLKVMAGHWLWGTIGSQLSLPMLLVHNVLFVVIEGAALPGPSWDYPFSYMIFFSLLLVVLCASWLLSATMQLLFLGPVYELLRRPMAWADE</sequence>
<comment type="caution">
    <text evidence="3">The sequence shown here is derived from an EMBL/GenBank/DDBJ whole genome shotgun (WGS) entry which is preliminary data.</text>
</comment>
<dbReference type="GO" id="GO:0006629">
    <property type="term" value="P:lipid metabolic process"/>
    <property type="evidence" value="ECO:0007669"/>
    <property type="project" value="InterPro"/>
</dbReference>
<dbReference type="PROSITE" id="PS50007">
    <property type="entry name" value="PIPLC_X_DOMAIN"/>
    <property type="match status" value="1"/>
</dbReference>
<evidence type="ECO:0000259" key="2">
    <source>
        <dbReference type="Pfam" id="PF00388"/>
    </source>
</evidence>
<reference evidence="3 4" key="1">
    <citation type="submission" date="2016-02" db="EMBL/GenBank/DDBJ databases">
        <title>Genome analysis of coral dinoflagellate symbionts highlights evolutionary adaptations to a symbiotic lifestyle.</title>
        <authorList>
            <person name="Aranda M."/>
            <person name="Li Y."/>
            <person name="Liew Y.J."/>
            <person name="Baumgarten S."/>
            <person name="Simakov O."/>
            <person name="Wilson M."/>
            <person name="Piel J."/>
            <person name="Ashoor H."/>
            <person name="Bougouffa S."/>
            <person name="Bajic V.B."/>
            <person name="Ryu T."/>
            <person name="Ravasi T."/>
            <person name="Bayer T."/>
            <person name="Micklem G."/>
            <person name="Kim H."/>
            <person name="Bhak J."/>
            <person name="Lajeunesse T.C."/>
            <person name="Voolstra C.R."/>
        </authorList>
    </citation>
    <scope>NUCLEOTIDE SEQUENCE [LARGE SCALE GENOMIC DNA]</scope>
    <source>
        <strain evidence="3 4">CCMP2467</strain>
    </source>
</reference>
<keyword evidence="4" id="KW-1185">Reference proteome</keyword>
<protein>
    <submittedName>
        <fullName evidence="3">Variant-surface-glycoprotein phospholipase C</fullName>
    </submittedName>
</protein>
<dbReference type="AlphaFoldDB" id="A0A1Q9DKY2"/>